<feature type="region of interest" description="Disordered" evidence="1">
    <location>
        <begin position="263"/>
        <end position="373"/>
    </location>
</feature>
<evidence type="ECO:0000313" key="3">
    <source>
        <dbReference type="Proteomes" id="UP000654918"/>
    </source>
</evidence>
<evidence type="ECO:0000313" key="2">
    <source>
        <dbReference type="EMBL" id="KAF6833546.1"/>
    </source>
</evidence>
<reference evidence="2" key="1">
    <citation type="journal article" date="2020" name="Phytopathology">
        <title>Genome Sequence Resources of Colletotrichum truncatum, C. plurivorum, C. musicola, and C. sojae: Four Species Pathogenic to Soybean (Glycine max).</title>
        <authorList>
            <person name="Rogerio F."/>
            <person name="Boufleur T.R."/>
            <person name="Ciampi-Guillardi M."/>
            <person name="Sukno S.A."/>
            <person name="Thon M.R."/>
            <person name="Massola Junior N.S."/>
            <person name="Baroncelli R."/>
        </authorList>
    </citation>
    <scope>NUCLEOTIDE SEQUENCE</scope>
    <source>
        <strain evidence="2">LFN00145</strain>
    </source>
</reference>
<accession>A0A8H6KMN5</accession>
<feature type="compositionally biased region" description="Low complexity" evidence="1">
    <location>
        <begin position="313"/>
        <end position="325"/>
    </location>
</feature>
<feature type="region of interest" description="Disordered" evidence="1">
    <location>
        <begin position="162"/>
        <end position="182"/>
    </location>
</feature>
<proteinExistence type="predicted"/>
<feature type="region of interest" description="Disordered" evidence="1">
    <location>
        <begin position="1"/>
        <end position="29"/>
    </location>
</feature>
<evidence type="ECO:0000256" key="1">
    <source>
        <dbReference type="SAM" id="MobiDB-lite"/>
    </source>
</evidence>
<dbReference type="Proteomes" id="UP000654918">
    <property type="component" value="Unassembled WGS sequence"/>
</dbReference>
<feature type="compositionally biased region" description="Basic and acidic residues" evidence="1">
    <location>
        <begin position="282"/>
        <end position="300"/>
    </location>
</feature>
<dbReference type="EMBL" id="WIGO01000057">
    <property type="protein sequence ID" value="KAF6833546.1"/>
    <property type="molecule type" value="Genomic_DNA"/>
</dbReference>
<name>A0A8H6KMN5_9PEZI</name>
<protein>
    <submittedName>
        <fullName evidence="2">Uncharacterized protein</fullName>
    </submittedName>
</protein>
<dbReference type="AlphaFoldDB" id="A0A8H6KMN5"/>
<gene>
    <name evidence="2" type="ORF">CPLU01_05422</name>
</gene>
<keyword evidence="3" id="KW-1185">Reference proteome</keyword>
<sequence length="373" mass="40260">MADRNENIDQDPVSRPSSNPIPEHAANMSASVKVLQDTIEEAGESIRTAMNADGEMNEAMEAAMDAAREPNKAAAWKRCLETAARAAEASEAVADLSLNAAPAPEDWSRRLDVGYINLPHLSLLQIADRLFLPPSQSPEADLAVSLPPPYLLYDITTSLPTTIDTGRDKMPKPRGKRAHSPEPQAVIGRSQLAYLNQLVKSSLNDSGPRTVTAASNGGSLGVAEVDDAPQILKREAKRLKSEAKGPIKVSWVMNAIPCGEDDSSHIEDVCEQPDSPANNGQRSRDKMASASSRGKEARNEKNKKKKQRGSFGGSSFSSSFTPSTSKQLHSRSAAQSDHESQDESEADYVTSEATQVLSPHLRIARTRVLGTRQ</sequence>
<comment type="caution">
    <text evidence="2">The sequence shown here is derived from an EMBL/GenBank/DDBJ whole genome shotgun (WGS) entry which is preliminary data.</text>
</comment>
<feature type="compositionally biased region" description="Polar residues" evidence="1">
    <location>
        <begin position="326"/>
        <end position="335"/>
    </location>
</feature>
<organism evidence="2 3">
    <name type="scientific">Colletotrichum plurivorum</name>
    <dbReference type="NCBI Taxonomy" id="2175906"/>
    <lineage>
        <taxon>Eukaryota</taxon>
        <taxon>Fungi</taxon>
        <taxon>Dikarya</taxon>
        <taxon>Ascomycota</taxon>
        <taxon>Pezizomycotina</taxon>
        <taxon>Sordariomycetes</taxon>
        <taxon>Hypocreomycetidae</taxon>
        <taxon>Glomerellales</taxon>
        <taxon>Glomerellaceae</taxon>
        <taxon>Colletotrichum</taxon>
        <taxon>Colletotrichum orchidearum species complex</taxon>
    </lineage>
</organism>